<dbReference type="Proteomes" id="UP001341840">
    <property type="component" value="Unassembled WGS sequence"/>
</dbReference>
<keyword evidence="3" id="KW-1185">Reference proteome</keyword>
<evidence type="ECO:0000256" key="1">
    <source>
        <dbReference type="SAM" id="MobiDB-lite"/>
    </source>
</evidence>
<comment type="caution">
    <text evidence="2">The sequence shown here is derived from an EMBL/GenBank/DDBJ whole genome shotgun (WGS) entry which is preliminary data.</text>
</comment>
<feature type="region of interest" description="Disordered" evidence="1">
    <location>
        <begin position="328"/>
        <end position="347"/>
    </location>
</feature>
<accession>A0ABU6S8G0</accession>
<gene>
    <name evidence="2" type="ORF">PIB30_017948</name>
</gene>
<organism evidence="2 3">
    <name type="scientific">Stylosanthes scabra</name>
    <dbReference type="NCBI Taxonomy" id="79078"/>
    <lineage>
        <taxon>Eukaryota</taxon>
        <taxon>Viridiplantae</taxon>
        <taxon>Streptophyta</taxon>
        <taxon>Embryophyta</taxon>
        <taxon>Tracheophyta</taxon>
        <taxon>Spermatophyta</taxon>
        <taxon>Magnoliopsida</taxon>
        <taxon>eudicotyledons</taxon>
        <taxon>Gunneridae</taxon>
        <taxon>Pentapetalae</taxon>
        <taxon>rosids</taxon>
        <taxon>fabids</taxon>
        <taxon>Fabales</taxon>
        <taxon>Fabaceae</taxon>
        <taxon>Papilionoideae</taxon>
        <taxon>50 kb inversion clade</taxon>
        <taxon>dalbergioids sensu lato</taxon>
        <taxon>Dalbergieae</taxon>
        <taxon>Pterocarpus clade</taxon>
        <taxon>Stylosanthes</taxon>
    </lineage>
</organism>
<evidence type="ECO:0000313" key="3">
    <source>
        <dbReference type="Proteomes" id="UP001341840"/>
    </source>
</evidence>
<sequence>MPRSSFNNLLLRHLPLGSHLHYRQHSVLFDYQTWKMQADPCIVCSIEMRWSLRNNMFELADRLVGIYKTDNCTKSITIDPASFVYTHEIASSSLSLSEQSENKRYETVKPDTLPAFLMNPETSNLKIEQNVVNESSPQVVVTNEAENAEREGGRKISTIGWSQCHECYNSSGRMCSLVKNRANMDLAVSRATDADGTRVSDECRVRNVSDTWTRQFNKVSVLHSRSTGKPDPWSVRHGQRIGPACKPVYTGLDRAVLVKTEPNRASHSHTLIASKPPYSLFTLTPLHLHNTAAACPSPCCRRFAVRSVVRALLRRFRAAVASSFGALPAAGSSAPVASGRLRVSSSP</sequence>
<reference evidence="2 3" key="1">
    <citation type="journal article" date="2023" name="Plants (Basel)">
        <title>Bridging the Gap: Combining Genomics and Transcriptomics Approaches to Understand Stylosanthes scabra, an Orphan Legume from the Brazilian Caatinga.</title>
        <authorList>
            <person name="Ferreira-Neto J.R.C."/>
            <person name="da Silva M.D."/>
            <person name="Binneck E."/>
            <person name="de Melo N.F."/>
            <person name="da Silva R.H."/>
            <person name="de Melo A.L.T.M."/>
            <person name="Pandolfi V."/>
            <person name="Bustamante F.O."/>
            <person name="Brasileiro-Vidal A.C."/>
            <person name="Benko-Iseppon A.M."/>
        </authorList>
    </citation>
    <scope>NUCLEOTIDE SEQUENCE [LARGE SCALE GENOMIC DNA]</scope>
    <source>
        <tissue evidence="2">Leaves</tissue>
    </source>
</reference>
<name>A0ABU6S8G0_9FABA</name>
<dbReference type="EMBL" id="JASCZI010060468">
    <property type="protein sequence ID" value="MED6132320.1"/>
    <property type="molecule type" value="Genomic_DNA"/>
</dbReference>
<evidence type="ECO:0000313" key="2">
    <source>
        <dbReference type="EMBL" id="MED6132320.1"/>
    </source>
</evidence>
<proteinExistence type="predicted"/>
<feature type="compositionally biased region" description="Low complexity" evidence="1">
    <location>
        <begin position="328"/>
        <end position="339"/>
    </location>
</feature>
<protein>
    <submittedName>
        <fullName evidence="2">Uncharacterized protein</fullName>
    </submittedName>
</protein>